<dbReference type="Proteomes" id="UP001161064">
    <property type="component" value="Unassembled WGS sequence"/>
</dbReference>
<accession>A0ABQ4PUU3</accession>
<feature type="region of interest" description="Disordered" evidence="1">
    <location>
        <begin position="131"/>
        <end position="172"/>
    </location>
</feature>
<gene>
    <name evidence="2" type="ORF">PsB1_0918</name>
</gene>
<reference evidence="2" key="2">
    <citation type="journal article" date="2023" name="ISME Commun">
        <title>Characterization of a bloom-associated alphaproteobacterial lineage, 'Candidatus Phycosocius': insights into freshwater algal-bacterial interactions.</title>
        <authorList>
            <person name="Tanabe Y."/>
            <person name="Yamaguchi H."/>
            <person name="Yoshida M."/>
            <person name="Kai A."/>
            <person name="Okazaki Y."/>
        </authorList>
    </citation>
    <scope>NUCLEOTIDE SEQUENCE</scope>
    <source>
        <strain evidence="2">BOTRYCO-1</strain>
    </source>
</reference>
<sequence length="172" mass="18825">MLAGAIVTAITYRSDIVRLWPKTATLYAKLGVPANLYGVDIQSVIVTTTLEASGPRIEIKGILKSVSRRPEFVPYIRLSLVDPTGREQLTWMIDPGVEILQPGVAHRFSSARTNPIRGPLNAVLVFAEPPRKGPVPTLLPPPRAESATFKPAPEKSKSDPKHEQKQAPTPKY</sequence>
<comment type="caution">
    <text evidence="2">The sequence shown here is derived from an EMBL/GenBank/DDBJ whole genome shotgun (WGS) entry which is preliminary data.</text>
</comment>
<proteinExistence type="predicted"/>
<evidence type="ECO:0000313" key="2">
    <source>
        <dbReference type="EMBL" id="GIU66764.1"/>
    </source>
</evidence>
<name>A0ABQ4PUU3_9PROT</name>
<reference evidence="2" key="1">
    <citation type="submission" date="2021-05" db="EMBL/GenBank/DDBJ databases">
        <authorList>
            <person name="Tanabe Y."/>
        </authorList>
    </citation>
    <scope>NUCLEOTIDE SEQUENCE</scope>
    <source>
        <strain evidence="2">BOTRYCO-1</strain>
    </source>
</reference>
<evidence type="ECO:0000313" key="3">
    <source>
        <dbReference type="Proteomes" id="UP001161064"/>
    </source>
</evidence>
<evidence type="ECO:0000256" key="1">
    <source>
        <dbReference type="SAM" id="MobiDB-lite"/>
    </source>
</evidence>
<organism evidence="2 3">
    <name type="scientific">Candidatus Phycosocius spiralis</name>
    <dbReference type="NCBI Taxonomy" id="2815099"/>
    <lineage>
        <taxon>Bacteria</taxon>
        <taxon>Pseudomonadati</taxon>
        <taxon>Pseudomonadota</taxon>
        <taxon>Alphaproteobacteria</taxon>
        <taxon>Caulobacterales</taxon>
        <taxon>Caulobacterales incertae sedis</taxon>
        <taxon>Candidatus Phycosocius</taxon>
    </lineage>
</organism>
<protein>
    <submittedName>
        <fullName evidence="2">Uncharacterized protein</fullName>
    </submittedName>
</protein>
<keyword evidence="3" id="KW-1185">Reference proteome</keyword>
<dbReference type="EMBL" id="BPFZ01000004">
    <property type="protein sequence ID" value="GIU66764.1"/>
    <property type="molecule type" value="Genomic_DNA"/>
</dbReference>
<feature type="compositionally biased region" description="Basic and acidic residues" evidence="1">
    <location>
        <begin position="152"/>
        <end position="165"/>
    </location>
</feature>